<keyword evidence="2" id="KW-1185">Reference proteome</keyword>
<reference evidence="1" key="1">
    <citation type="submission" date="2021-06" db="EMBL/GenBank/DDBJ databases">
        <authorList>
            <person name="Kallberg Y."/>
            <person name="Tangrot J."/>
            <person name="Rosling A."/>
        </authorList>
    </citation>
    <scope>NUCLEOTIDE SEQUENCE</scope>
    <source>
        <strain evidence="1">CL551</strain>
    </source>
</reference>
<dbReference type="Proteomes" id="UP000789342">
    <property type="component" value="Unassembled WGS sequence"/>
</dbReference>
<comment type="caution">
    <text evidence="1">The sequence shown here is derived from an EMBL/GenBank/DDBJ whole genome shotgun (WGS) entry which is preliminary data.</text>
</comment>
<accession>A0A9N9HXF5</accession>
<name>A0A9N9HXF5_9GLOM</name>
<evidence type="ECO:0000313" key="1">
    <source>
        <dbReference type="EMBL" id="CAG8710708.1"/>
    </source>
</evidence>
<proteinExistence type="predicted"/>
<gene>
    <name evidence="1" type="ORF">AMORRO_LOCUS12671</name>
</gene>
<sequence>MFGPNIQLYAAKHPVQPEERAKGKKLHFLLRKGGGAIICPGMTIGDE</sequence>
<organism evidence="1 2">
    <name type="scientific">Acaulospora morrowiae</name>
    <dbReference type="NCBI Taxonomy" id="94023"/>
    <lineage>
        <taxon>Eukaryota</taxon>
        <taxon>Fungi</taxon>
        <taxon>Fungi incertae sedis</taxon>
        <taxon>Mucoromycota</taxon>
        <taxon>Glomeromycotina</taxon>
        <taxon>Glomeromycetes</taxon>
        <taxon>Diversisporales</taxon>
        <taxon>Acaulosporaceae</taxon>
        <taxon>Acaulospora</taxon>
    </lineage>
</organism>
<feature type="non-terminal residue" evidence="1">
    <location>
        <position position="47"/>
    </location>
</feature>
<dbReference type="OrthoDB" id="25818at2759"/>
<dbReference type="AlphaFoldDB" id="A0A9N9HXF5"/>
<dbReference type="EMBL" id="CAJVPV010019320">
    <property type="protein sequence ID" value="CAG8710708.1"/>
    <property type="molecule type" value="Genomic_DNA"/>
</dbReference>
<evidence type="ECO:0000313" key="2">
    <source>
        <dbReference type="Proteomes" id="UP000789342"/>
    </source>
</evidence>
<protein>
    <submittedName>
        <fullName evidence="1">8289_t:CDS:1</fullName>
    </submittedName>
</protein>